<evidence type="ECO:0000313" key="5">
    <source>
        <dbReference type="Proteomes" id="UP000324974"/>
    </source>
</evidence>
<evidence type="ECO:0000256" key="2">
    <source>
        <dbReference type="ARBA" id="ARBA00023315"/>
    </source>
</evidence>
<evidence type="ECO:0000256" key="1">
    <source>
        <dbReference type="ARBA" id="ARBA00022679"/>
    </source>
</evidence>
<dbReference type="Pfam" id="PF00583">
    <property type="entry name" value="Acetyltransf_1"/>
    <property type="match status" value="1"/>
</dbReference>
<dbReference type="PANTHER" id="PTHR43072:SF23">
    <property type="entry name" value="UPF0039 PROTEIN C11D3.02C"/>
    <property type="match status" value="1"/>
</dbReference>
<dbReference type="CDD" id="cd04301">
    <property type="entry name" value="NAT_SF"/>
    <property type="match status" value="1"/>
</dbReference>
<keyword evidence="5" id="KW-1185">Reference proteome</keyword>
<feature type="domain" description="N-acetyltransferase" evidence="3">
    <location>
        <begin position="7"/>
        <end position="167"/>
    </location>
</feature>
<dbReference type="EMBL" id="CP042425">
    <property type="protein sequence ID" value="QEL19756.1"/>
    <property type="molecule type" value="Genomic_DNA"/>
</dbReference>
<sequence>MPPTTDATIRLAGVADLEAIRAIYNYYVERSTCTYQLEPDTEQDRLAWFQQRTAAHPVTVAEWGQEVLGWASLSPWKPRGGYARSVEASVYIRHDCHRLGLGRALALDLIERAKAAGHHTILGGACTTQTASLALQESLGFVRVAHLREVGYKFGRWLDVVYTQLILTPEG</sequence>
<organism evidence="4 5">
    <name type="scientific">Limnoglobus roseus</name>
    <dbReference type="NCBI Taxonomy" id="2598579"/>
    <lineage>
        <taxon>Bacteria</taxon>
        <taxon>Pseudomonadati</taxon>
        <taxon>Planctomycetota</taxon>
        <taxon>Planctomycetia</taxon>
        <taxon>Gemmatales</taxon>
        <taxon>Gemmataceae</taxon>
        <taxon>Limnoglobus</taxon>
    </lineage>
</organism>
<name>A0A5C1AP15_9BACT</name>
<dbReference type="SUPFAM" id="SSF55729">
    <property type="entry name" value="Acyl-CoA N-acyltransferases (Nat)"/>
    <property type="match status" value="1"/>
</dbReference>
<evidence type="ECO:0000313" key="4">
    <source>
        <dbReference type="EMBL" id="QEL19756.1"/>
    </source>
</evidence>
<dbReference type="RefSeq" id="WP_149114117.1">
    <property type="nucleotide sequence ID" value="NZ_CP042425.1"/>
</dbReference>
<dbReference type="GO" id="GO:0016747">
    <property type="term" value="F:acyltransferase activity, transferring groups other than amino-acyl groups"/>
    <property type="evidence" value="ECO:0007669"/>
    <property type="project" value="InterPro"/>
</dbReference>
<proteinExistence type="predicted"/>
<dbReference type="Gene3D" id="3.40.630.30">
    <property type="match status" value="1"/>
</dbReference>
<dbReference type="AlphaFoldDB" id="A0A5C1AP15"/>
<dbReference type="Proteomes" id="UP000324974">
    <property type="component" value="Chromosome"/>
</dbReference>
<dbReference type="InterPro" id="IPR016181">
    <property type="entry name" value="Acyl_CoA_acyltransferase"/>
</dbReference>
<dbReference type="InterPro" id="IPR000182">
    <property type="entry name" value="GNAT_dom"/>
</dbReference>
<keyword evidence="2" id="KW-0012">Acyltransferase</keyword>
<evidence type="ECO:0000259" key="3">
    <source>
        <dbReference type="PROSITE" id="PS51186"/>
    </source>
</evidence>
<reference evidence="5" key="1">
    <citation type="submission" date="2019-08" db="EMBL/GenBank/DDBJ databases">
        <title>Limnoglobus roseus gen. nov., sp. nov., a novel freshwater planctomycete with a giant genome from the family Gemmataceae.</title>
        <authorList>
            <person name="Kulichevskaya I.S."/>
            <person name="Naumoff D.G."/>
            <person name="Miroshnikov K."/>
            <person name="Ivanova A."/>
            <person name="Philippov D.A."/>
            <person name="Hakobyan A."/>
            <person name="Rijpstra I.C."/>
            <person name="Sinninghe Damste J.S."/>
            <person name="Liesack W."/>
            <person name="Dedysh S.N."/>
        </authorList>
    </citation>
    <scope>NUCLEOTIDE SEQUENCE [LARGE SCALE GENOMIC DNA]</scope>
    <source>
        <strain evidence="5">PX52</strain>
    </source>
</reference>
<dbReference type="PANTHER" id="PTHR43072">
    <property type="entry name" value="N-ACETYLTRANSFERASE"/>
    <property type="match status" value="1"/>
</dbReference>
<dbReference type="PROSITE" id="PS51186">
    <property type="entry name" value="GNAT"/>
    <property type="match status" value="1"/>
</dbReference>
<dbReference type="OrthoDB" id="9798006at2"/>
<keyword evidence="1 4" id="KW-0808">Transferase</keyword>
<protein>
    <submittedName>
        <fullName evidence="4">N-acetyltransferase</fullName>
    </submittedName>
</protein>
<dbReference type="KEGG" id="lrs:PX52LOC_06835"/>
<gene>
    <name evidence="4" type="ORF">PX52LOC_06835</name>
</gene>
<accession>A0A5C1AP15</accession>